<name>A0A8H5LJF0_9AGAR</name>
<feature type="transmembrane region" description="Helical" evidence="8">
    <location>
        <begin position="51"/>
        <end position="73"/>
    </location>
</feature>
<keyword evidence="4 8" id="KW-0812">Transmembrane</keyword>
<feature type="domain" description="Cation efflux protein transmembrane" evidence="9">
    <location>
        <begin position="5"/>
        <end position="216"/>
    </location>
</feature>
<dbReference type="Gene3D" id="3.30.70.1350">
    <property type="entry name" value="Cation efflux protein, cytoplasmic domain"/>
    <property type="match status" value="1"/>
</dbReference>
<evidence type="ECO:0000313" key="11">
    <source>
        <dbReference type="EMBL" id="KAF5359364.1"/>
    </source>
</evidence>
<dbReference type="InterPro" id="IPR027470">
    <property type="entry name" value="Cation_efflux_CTD"/>
</dbReference>
<dbReference type="AlphaFoldDB" id="A0A8H5LJF0"/>
<evidence type="ECO:0000259" key="10">
    <source>
        <dbReference type="Pfam" id="PF16916"/>
    </source>
</evidence>
<dbReference type="NCBIfam" id="TIGR01297">
    <property type="entry name" value="CDF"/>
    <property type="match status" value="1"/>
</dbReference>
<evidence type="ECO:0000256" key="7">
    <source>
        <dbReference type="ARBA" id="ARBA00023136"/>
    </source>
</evidence>
<evidence type="ECO:0000256" key="2">
    <source>
        <dbReference type="ARBA" id="ARBA00008873"/>
    </source>
</evidence>
<evidence type="ECO:0000313" key="12">
    <source>
        <dbReference type="Proteomes" id="UP000559027"/>
    </source>
</evidence>
<comment type="caution">
    <text evidence="11">The sequence shown here is derived from an EMBL/GenBank/DDBJ whole genome shotgun (WGS) entry which is preliminary data.</text>
</comment>
<evidence type="ECO:0008006" key="13">
    <source>
        <dbReference type="Google" id="ProtNLM"/>
    </source>
</evidence>
<evidence type="ECO:0000259" key="9">
    <source>
        <dbReference type="Pfam" id="PF01545"/>
    </source>
</evidence>
<dbReference type="GO" id="GO:0016020">
    <property type="term" value="C:membrane"/>
    <property type="evidence" value="ECO:0007669"/>
    <property type="project" value="UniProtKB-SubCell"/>
</dbReference>
<evidence type="ECO:0000256" key="3">
    <source>
        <dbReference type="ARBA" id="ARBA00022448"/>
    </source>
</evidence>
<keyword evidence="5" id="KW-0862">Zinc</keyword>
<gene>
    <name evidence="11" type="ORF">D9756_003590</name>
</gene>
<dbReference type="Proteomes" id="UP000559027">
    <property type="component" value="Unassembled WGS sequence"/>
</dbReference>
<feature type="transmembrane region" description="Helical" evidence="8">
    <location>
        <begin position="6"/>
        <end position="30"/>
    </location>
</feature>
<dbReference type="Gene3D" id="1.20.1510.10">
    <property type="entry name" value="Cation efflux protein transmembrane domain"/>
    <property type="match status" value="1"/>
</dbReference>
<keyword evidence="6 8" id="KW-1133">Transmembrane helix</keyword>
<feature type="transmembrane region" description="Helical" evidence="8">
    <location>
        <begin position="158"/>
        <end position="185"/>
    </location>
</feature>
<evidence type="ECO:0000256" key="8">
    <source>
        <dbReference type="SAM" id="Phobius"/>
    </source>
</evidence>
<dbReference type="InterPro" id="IPR058533">
    <property type="entry name" value="Cation_efflux_TM"/>
</dbReference>
<evidence type="ECO:0000256" key="1">
    <source>
        <dbReference type="ARBA" id="ARBA00004141"/>
    </source>
</evidence>
<dbReference type="InterPro" id="IPR027469">
    <property type="entry name" value="Cation_efflux_TMD_sf"/>
</dbReference>
<dbReference type="SUPFAM" id="SSF161111">
    <property type="entry name" value="Cation efflux protein transmembrane domain-like"/>
    <property type="match status" value="1"/>
</dbReference>
<reference evidence="11 12" key="1">
    <citation type="journal article" date="2020" name="ISME J.">
        <title>Uncovering the hidden diversity of litter-decomposition mechanisms in mushroom-forming fungi.</title>
        <authorList>
            <person name="Floudas D."/>
            <person name="Bentzer J."/>
            <person name="Ahren D."/>
            <person name="Johansson T."/>
            <person name="Persson P."/>
            <person name="Tunlid A."/>
        </authorList>
    </citation>
    <scope>NUCLEOTIDE SEQUENCE [LARGE SCALE GENOMIC DNA]</scope>
    <source>
        <strain evidence="11 12">CBS 146.42</strain>
    </source>
</reference>
<proteinExistence type="inferred from homology"/>
<feature type="transmembrane region" description="Helical" evidence="8">
    <location>
        <begin position="197"/>
        <end position="219"/>
    </location>
</feature>
<dbReference type="InterPro" id="IPR002524">
    <property type="entry name" value="Cation_efflux"/>
</dbReference>
<keyword evidence="7 8" id="KW-0472">Membrane</keyword>
<dbReference type="InterPro" id="IPR036837">
    <property type="entry name" value="Cation_efflux_CTD_sf"/>
</dbReference>
<comment type="subcellular location">
    <subcellularLocation>
        <location evidence="1">Membrane</location>
        <topology evidence="1">Multi-pass membrane protein</topology>
    </subcellularLocation>
</comment>
<sequence>MSWLMLLHSLLLMCVAVILSLNIVIFNSVIATTSYITKADRYTFAFYRAELVGAFFNGVFLLALALSIFLQSLERFVHIEAVEQPFLVLIVGCLGLALNVISAAVIHDHHGHGSHEHQQSSPMDVFELSQTGDSLLDQIHAAHNHTTDPPVATRQHNLGLLGVLIHVLGDAVNNVGVIIAAVIMWKTQSSSRFYADPAISLMISFMIFGSAIPLTRILLEATPLYLGLSKVKEDLLATPNVLSVHDLHAWHLSQSVILASLHVSVPTGTTMEQWERTEQTLQHCLQAYGISHATISPELERSQVQFSDEGLMLSGECKRISSQDDFGCAISGLVKR</sequence>
<feature type="transmembrane region" description="Helical" evidence="8">
    <location>
        <begin position="85"/>
        <end position="106"/>
    </location>
</feature>
<protein>
    <recommendedName>
        <fullName evidence="13">CDF zinc transporter</fullName>
    </recommendedName>
</protein>
<keyword evidence="3" id="KW-0813">Transport</keyword>
<organism evidence="11 12">
    <name type="scientific">Leucocoprinus leucothites</name>
    <dbReference type="NCBI Taxonomy" id="201217"/>
    <lineage>
        <taxon>Eukaryota</taxon>
        <taxon>Fungi</taxon>
        <taxon>Dikarya</taxon>
        <taxon>Basidiomycota</taxon>
        <taxon>Agaricomycotina</taxon>
        <taxon>Agaricomycetes</taxon>
        <taxon>Agaricomycetidae</taxon>
        <taxon>Agaricales</taxon>
        <taxon>Agaricineae</taxon>
        <taxon>Agaricaceae</taxon>
        <taxon>Leucocoprinus</taxon>
    </lineage>
</organism>
<dbReference type="EMBL" id="JAACJO010000004">
    <property type="protein sequence ID" value="KAF5359364.1"/>
    <property type="molecule type" value="Genomic_DNA"/>
</dbReference>
<dbReference type="Pfam" id="PF16916">
    <property type="entry name" value="ZT_dimer"/>
    <property type="match status" value="1"/>
</dbReference>
<dbReference type="OrthoDB" id="9944568at2759"/>
<evidence type="ECO:0000256" key="5">
    <source>
        <dbReference type="ARBA" id="ARBA00022833"/>
    </source>
</evidence>
<dbReference type="GO" id="GO:0006882">
    <property type="term" value="P:intracellular zinc ion homeostasis"/>
    <property type="evidence" value="ECO:0007669"/>
    <property type="project" value="TreeGrafter"/>
</dbReference>
<dbReference type="GO" id="GO:0005385">
    <property type="term" value="F:zinc ion transmembrane transporter activity"/>
    <property type="evidence" value="ECO:0007669"/>
    <property type="project" value="TreeGrafter"/>
</dbReference>
<keyword evidence="12" id="KW-1185">Reference proteome</keyword>
<accession>A0A8H5LJF0</accession>
<dbReference type="Pfam" id="PF01545">
    <property type="entry name" value="Cation_efflux"/>
    <property type="match status" value="1"/>
</dbReference>
<comment type="similarity">
    <text evidence="2">Belongs to the cation diffusion facilitator (CDF) transporter (TC 2.A.4) family. SLC30A subfamily.</text>
</comment>
<feature type="domain" description="Cation efflux protein cytoplasmic" evidence="10">
    <location>
        <begin position="229"/>
        <end position="295"/>
    </location>
</feature>
<dbReference type="SUPFAM" id="SSF160240">
    <property type="entry name" value="Cation efflux protein cytoplasmic domain-like"/>
    <property type="match status" value="1"/>
</dbReference>
<dbReference type="PANTHER" id="PTHR45820">
    <property type="entry name" value="FI23527P1"/>
    <property type="match status" value="1"/>
</dbReference>
<evidence type="ECO:0000256" key="6">
    <source>
        <dbReference type="ARBA" id="ARBA00022989"/>
    </source>
</evidence>
<dbReference type="PANTHER" id="PTHR45820:SF5">
    <property type="entry name" value="DIFFUSION FACILITATOR FAMILY METAL ION TRANSPORTER, PUTATIVE-RELATED"/>
    <property type="match status" value="1"/>
</dbReference>
<evidence type="ECO:0000256" key="4">
    <source>
        <dbReference type="ARBA" id="ARBA00022692"/>
    </source>
</evidence>